<dbReference type="Pfam" id="PF02687">
    <property type="entry name" value="FtsX"/>
    <property type="match status" value="1"/>
</dbReference>
<evidence type="ECO:0000256" key="6">
    <source>
        <dbReference type="SAM" id="Phobius"/>
    </source>
</evidence>
<evidence type="ECO:0000313" key="8">
    <source>
        <dbReference type="EMBL" id="WMT80145.1"/>
    </source>
</evidence>
<feature type="transmembrane region" description="Helical" evidence="6">
    <location>
        <begin position="151"/>
        <end position="176"/>
    </location>
</feature>
<comment type="subcellular location">
    <subcellularLocation>
        <location evidence="1">Cell membrane</location>
        <topology evidence="1">Multi-pass membrane protein</topology>
    </subcellularLocation>
</comment>
<keyword evidence="4 6" id="KW-1133">Transmembrane helix</keyword>
<accession>A0ABY9PYK1</accession>
<dbReference type="RefSeq" id="WP_228104406.1">
    <property type="nucleotide sequence ID" value="NZ_CP101637.1"/>
</dbReference>
<proteinExistence type="predicted"/>
<keyword evidence="9" id="KW-1185">Reference proteome</keyword>
<feature type="transmembrane region" description="Helical" evidence="6">
    <location>
        <begin position="557"/>
        <end position="577"/>
    </location>
</feature>
<dbReference type="InterPro" id="IPR052536">
    <property type="entry name" value="ABC-4_Integral_Memb_Prot"/>
</dbReference>
<feature type="transmembrane region" description="Helical" evidence="6">
    <location>
        <begin position="642"/>
        <end position="665"/>
    </location>
</feature>
<keyword evidence="3 6" id="KW-0812">Transmembrane</keyword>
<dbReference type="PANTHER" id="PTHR46795:SF3">
    <property type="entry name" value="ABC TRANSPORTER PERMEASE"/>
    <property type="match status" value="1"/>
</dbReference>
<feature type="transmembrane region" description="Helical" evidence="6">
    <location>
        <begin position="20"/>
        <end position="37"/>
    </location>
</feature>
<dbReference type="Proteomes" id="UP001235030">
    <property type="component" value="Chromosome"/>
</dbReference>
<gene>
    <name evidence="8" type="primary">bceB_1</name>
    <name evidence="8" type="ORF">TEMA_04580</name>
</gene>
<feature type="transmembrane region" description="Helical" evidence="6">
    <location>
        <begin position="609"/>
        <end position="630"/>
    </location>
</feature>
<organism evidence="8 9">
    <name type="scientific">Terrisporobacter mayombei</name>
    <dbReference type="NCBI Taxonomy" id="1541"/>
    <lineage>
        <taxon>Bacteria</taxon>
        <taxon>Bacillati</taxon>
        <taxon>Bacillota</taxon>
        <taxon>Clostridia</taxon>
        <taxon>Peptostreptococcales</taxon>
        <taxon>Peptostreptococcaceae</taxon>
        <taxon>Terrisporobacter</taxon>
    </lineage>
</organism>
<evidence type="ECO:0000256" key="4">
    <source>
        <dbReference type="ARBA" id="ARBA00022989"/>
    </source>
</evidence>
<evidence type="ECO:0000256" key="2">
    <source>
        <dbReference type="ARBA" id="ARBA00022475"/>
    </source>
</evidence>
<feature type="transmembrane region" description="Helical" evidence="6">
    <location>
        <begin position="104"/>
        <end position="131"/>
    </location>
</feature>
<feature type="transmembrane region" description="Helical" evidence="6">
    <location>
        <begin position="282"/>
        <end position="307"/>
    </location>
</feature>
<dbReference type="InterPro" id="IPR003838">
    <property type="entry name" value="ABC3_permease_C"/>
</dbReference>
<keyword evidence="5 6" id="KW-0472">Membrane</keyword>
<sequence>MFFDLVKKNSKRNRKENGMFFVSLIVSIIAFYIILSLENQDVIIFLKEMESDAINRLLLLTPVLYAVSLFILFFLVYFAGKYQLERRSHELGMYLMLGMRRKKLFSMLLVEEIWNSILSLLIGIPIAIFISEMISMITARVVGIGIIGHRFSFSIGAVLWTVVGFFIIRLVALLILSGSTAKKDIDKLISQSQDKKHKVHNKLFTTIKLLLGIAFLFIAYGLSINGYAWQSIKSMGITLVLGIGGTFLIFHGMVVLFEIILKNRKNKNGLEVFTFRQLQENVFYKSNSLAISSLLVLIALCCFGYGISVTFNSSSKNEHVLDYTFTGDEKEIKKELNKFEIKDYINEVFDVKVGDLYHEGDDLNEEVDFSVEKLIDTIKKEKESKDKESLLNSLGNFTEPFLFSLSGYNNILKAAGKEPIKLKDNQAALFNGLEFSFGNSAEIINNALKKNISVEIENKEFDLVDKLYQDNIVADSSIHIIYAFIVPDKQFDILTRGDSTSYWNATLKDHVVKDKGLMQSIRHVNQLLDKTSLEYESYLQNMGRQLFYTVAASYTTIYLAVIFLIIANTVIGVQFLMQQQNTSRRYQTMVRIGCDYSRLRKSARKQIKWYFSLPILVAAIGSIFGIRGLFSGIATSAMKGNISELMIIAVPTVIILCVIEFSYMISVMKMSDKQIYELMDIKRNDN</sequence>
<feature type="transmembrane region" description="Helical" evidence="6">
    <location>
        <begin position="203"/>
        <end position="223"/>
    </location>
</feature>
<feature type="transmembrane region" description="Helical" evidence="6">
    <location>
        <begin position="57"/>
        <end position="79"/>
    </location>
</feature>
<reference evidence="8 9" key="1">
    <citation type="submission" date="2022-07" db="EMBL/GenBank/DDBJ databases">
        <title>Genome sequence of Terrisporobacter mayombei DSM6539.</title>
        <authorList>
            <person name="Boeer T."/>
            <person name="Bengelsdorf F.R."/>
            <person name="Daniel R."/>
            <person name="Poehlein A."/>
        </authorList>
    </citation>
    <scope>NUCLEOTIDE SEQUENCE [LARGE SCALE GENOMIC DNA]</scope>
    <source>
        <strain evidence="8 9">DSM 6539</strain>
    </source>
</reference>
<feature type="domain" description="ABC3 transporter permease C-terminal" evidence="7">
    <location>
        <begin position="64"/>
        <end position="183"/>
    </location>
</feature>
<protein>
    <submittedName>
        <fullName evidence="8">Bacitracin export permease protein BceB</fullName>
    </submittedName>
</protein>
<keyword evidence="2" id="KW-1003">Cell membrane</keyword>
<evidence type="ECO:0000256" key="3">
    <source>
        <dbReference type="ARBA" id="ARBA00022692"/>
    </source>
</evidence>
<evidence type="ECO:0000256" key="5">
    <source>
        <dbReference type="ARBA" id="ARBA00023136"/>
    </source>
</evidence>
<evidence type="ECO:0000256" key="1">
    <source>
        <dbReference type="ARBA" id="ARBA00004651"/>
    </source>
</evidence>
<dbReference type="EMBL" id="CP101637">
    <property type="protein sequence ID" value="WMT80145.1"/>
    <property type="molecule type" value="Genomic_DNA"/>
</dbReference>
<evidence type="ECO:0000313" key="9">
    <source>
        <dbReference type="Proteomes" id="UP001235030"/>
    </source>
</evidence>
<dbReference type="PANTHER" id="PTHR46795">
    <property type="entry name" value="ABC TRANSPORTER PERMEASE-RELATED-RELATED"/>
    <property type="match status" value="1"/>
</dbReference>
<name>A0ABY9PYK1_9FIRM</name>
<evidence type="ECO:0000259" key="7">
    <source>
        <dbReference type="Pfam" id="PF02687"/>
    </source>
</evidence>
<feature type="transmembrane region" description="Helical" evidence="6">
    <location>
        <begin position="235"/>
        <end position="261"/>
    </location>
</feature>